<evidence type="ECO:0000313" key="1">
    <source>
        <dbReference type="EMBL" id="PJJ61538.1"/>
    </source>
</evidence>
<dbReference type="GO" id="GO:0003677">
    <property type="term" value="F:DNA binding"/>
    <property type="evidence" value="ECO:0007669"/>
    <property type="project" value="UniProtKB-KW"/>
</dbReference>
<dbReference type="PANTHER" id="PTHR35145">
    <property type="entry name" value="CYTOPLASMIC PROTEIN-RELATED"/>
    <property type="match status" value="1"/>
</dbReference>
<dbReference type="Proteomes" id="UP000230161">
    <property type="component" value="Unassembled WGS sequence"/>
</dbReference>
<protein>
    <submittedName>
        <fullName evidence="1">Putative DNA-binding protein (MmcQ/YjbR family)</fullName>
    </submittedName>
</protein>
<keyword evidence="1" id="KW-0238">DNA-binding</keyword>
<dbReference type="Pfam" id="PF04237">
    <property type="entry name" value="YjbR"/>
    <property type="match status" value="1"/>
</dbReference>
<keyword evidence="2" id="KW-1185">Reference proteome</keyword>
<dbReference type="SUPFAM" id="SSF142906">
    <property type="entry name" value="YjbR-like"/>
    <property type="match status" value="1"/>
</dbReference>
<comment type="caution">
    <text evidence="1">The sequence shown here is derived from an EMBL/GenBank/DDBJ whole genome shotgun (WGS) entry which is preliminary data.</text>
</comment>
<name>A0A2M9BUA5_9MICO</name>
<accession>A0A2M9BUA5</accession>
<dbReference type="AlphaFoldDB" id="A0A2M9BUA5"/>
<reference evidence="1 2" key="1">
    <citation type="submission" date="2017-11" db="EMBL/GenBank/DDBJ databases">
        <title>Genomic Encyclopedia of Archaeal and Bacterial Type Strains, Phase II (KMG-II): From Individual Species to Whole Genera.</title>
        <authorList>
            <person name="Goeker M."/>
        </authorList>
    </citation>
    <scope>NUCLEOTIDE SEQUENCE [LARGE SCALE GENOMIC DNA]</scope>
    <source>
        <strain evidence="1 2">DSM 25625</strain>
    </source>
</reference>
<dbReference type="InterPro" id="IPR058532">
    <property type="entry name" value="YjbR/MT2646/Rv2570-like"/>
</dbReference>
<dbReference type="EMBL" id="PGFB01000004">
    <property type="protein sequence ID" value="PJJ61538.1"/>
    <property type="molecule type" value="Genomic_DNA"/>
</dbReference>
<evidence type="ECO:0000313" key="2">
    <source>
        <dbReference type="Proteomes" id="UP000230161"/>
    </source>
</evidence>
<dbReference type="Gene3D" id="3.90.1150.30">
    <property type="match status" value="1"/>
</dbReference>
<dbReference type="InterPro" id="IPR038056">
    <property type="entry name" value="YjbR-like_sf"/>
</dbReference>
<dbReference type="InterPro" id="IPR007351">
    <property type="entry name" value="YjbR"/>
</dbReference>
<proteinExistence type="predicted"/>
<dbReference type="PANTHER" id="PTHR35145:SF1">
    <property type="entry name" value="CYTOPLASMIC PROTEIN"/>
    <property type="match status" value="1"/>
</dbReference>
<organism evidence="1 2">
    <name type="scientific">Compostimonas suwonensis</name>
    <dbReference type="NCBI Taxonomy" id="1048394"/>
    <lineage>
        <taxon>Bacteria</taxon>
        <taxon>Bacillati</taxon>
        <taxon>Actinomycetota</taxon>
        <taxon>Actinomycetes</taxon>
        <taxon>Micrococcales</taxon>
        <taxon>Microbacteriaceae</taxon>
        <taxon>Compostimonas</taxon>
    </lineage>
</organism>
<gene>
    <name evidence="1" type="ORF">CLV54_2483</name>
</gene>
<sequence>MMAPNELTEFLAELNGSEESYPFGPETRVHKVAGKIFAIDSPDAPSLSITLKALPENVPRLIASVDGIGPGYHMSKRHWVTVSLDGGVPDDHVRELIAESHAIVVHALPRRLRLGLEG</sequence>